<protein>
    <submittedName>
        <fullName evidence="3">Uncharacterized protein</fullName>
    </submittedName>
</protein>
<evidence type="ECO:0000256" key="1">
    <source>
        <dbReference type="SAM" id="MobiDB-lite"/>
    </source>
</evidence>
<gene>
    <name evidence="2" type="ORF">J3U88_02595</name>
    <name evidence="3" type="ORF">J3U88_09235</name>
</gene>
<reference evidence="3" key="1">
    <citation type="submission" date="2021-03" db="EMBL/GenBank/DDBJ databases">
        <authorList>
            <person name="Wang G."/>
        </authorList>
    </citation>
    <scope>NUCLEOTIDE SEQUENCE</scope>
    <source>
        <strain evidence="3">KCTC 12899</strain>
    </source>
</reference>
<dbReference type="EMBL" id="JAFREP010000006">
    <property type="protein sequence ID" value="MBO1318641.1"/>
    <property type="molecule type" value="Genomic_DNA"/>
</dbReference>
<comment type="caution">
    <text evidence="3">The sequence shown here is derived from an EMBL/GenBank/DDBJ whole genome shotgun (WGS) entry which is preliminary data.</text>
</comment>
<keyword evidence="4" id="KW-1185">Reference proteome</keyword>
<name>A0A8J7QCT2_9BACT</name>
<evidence type="ECO:0000313" key="4">
    <source>
        <dbReference type="Proteomes" id="UP000664417"/>
    </source>
</evidence>
<evidence type="ECO:0000313" key="2">
    <source>
        <dbReference type="EMBL" id="MBO1317334.1"/>
    </source>
</evidence>
<feature type="compositionally biased region" description="Basic and acidic residues" evidence="1">
    <location>
        <begin position="24"/>
        <end position="62"/>
    </location>
</feature>
<dbReference type="Proteomes" id="UP000664417">
    <property type="component" value="Unassembled WGS sequence"/>
</dbReference>
<accession>A0A8J7QCT2</accession>
<organism evidence="3 4">
    <name type="scientific">Acanthopleuribacter pedis</name>
    <dbReference type="NCBI Taxonomy" id="442870"/>
    <lineage>
        <taxon>Bacteria</taxon>
        <taxon>Pseudomonadati</taxon>
        <taxon>Acidobacteriota</taxon>
        <taxon>Holophagae</taxon>
        <taxon>Acanthopleuribacterales</taxon>
        <taxon>Acanthopleuribacteraceae</taxon>
        <taxon>Acanthopleuribacter</taxon>
    </lineage>
</organism>
<evidence type="ECO:0000313" key="3">
    <source>
        <dbReference type="EMBL" id="MBO1318641.1"/>
    </source>
</evidence>
<sequence length="90" mass="10237">MEWERKAAIDSPTFATARGHPTNRKVDTAKKRGDERSGVGGREHSKDEETTRMEKGKQIHINRIHEKQQGLPGSFTEFMQEDQSTLFPAV</sequence>
<dbReference type="RefSeq" id="WP_207856571.1">
    <property type="nucleotide sequence ID" value="NZ_JAFREP010000002.1"/>
</dbReference>
<proteinExistence type="predicted"/>
<dbReference type="AlphaFoldDB" id="A0A8J7QCT2"/>
<feature type="region of interest" description="Disordered" evidence="1">
    <location>
        <begin position="1"/>
        <end position="62"/>
    </location>
</feature>
<dbReference type="EMBL" id="JAFREP010000002">
    <property type="protein sequence ID" value="MBO1317334.1"/>
    <property type="molecule type" value="Genomic_DNA"/>
</dbReference>